<dbReference type="Pfam" id="PF00059">
    <property type="entry name" value="Lectin_C"/>
    <property type="match status" value="1"/>
</dbReference>
<dbReference type="EMBL" id="JARKIK010000016">
    <property type="protein sequence ID" value="KAK8746851.1"/>
    <property type="molecule type" value="Genomic_DNA"/>
</dbReference>
<proteinExistence type="predicted"/>
<dbReference type="SUPFAM" id="SSF56436">
    <property type="entry name" value="C-type lectin-like"/>
    <property type="match status" value="1"/>
</dbReference>
<dbReference type="AlphaFoldDB" id="A0AAW0Y464"/>
<keyword evidence="3" id="KW-1185">Reference proteome</keyword>
<dbReference type="InterPro" id="IPR016187">
    <property type="entry name" value="CTDL_fold"/>
</dbReference>
<dbReference type="InterPro" id="IPR050801">
    <property type="entry name" value="Ca-Dep_Lectins_ImmuneDev"/>
</dbReference>
<dbReference type="CDD" id="cd00037">
    <property type="entry name" value="CLECT"/>
    <property type="match status" value="1"/>
</dbReference>
<protein>
    <recommendedName>
        <fullName evidence="1">C-type lectin domain-containing protein</fullName>
    </recommendedName>
</protein>
<sequence>HSHWQPAHIPYPTSHVPSHSKEKIHKMVYISTVLPVVVALCWDRTAADTEESVTTTETELRGAVVINQLVLQQMGQLLMDFVNISQHPPTCPNGCETKRLDTPLDTQEVYKNLTQEVSHTLSKLQEVTQVMTETFTKLTDMGETLMRMQETTQSSIKIPVPHQEGTGSVKDCPVPYFRLNSECFYINEWFDATWVQANDFCRRIGGSLAAPSSVEILVAVMHQRGDVTKEIYWLGASDLMVEQRWQWTSGTLMNIHVVPWKAGEPNNAHNEDCLAVQMKRYPFFNDQNCEIKLPFVCELNMNA</sequence>
<dbReference type="PANTHER" id="PTHR22801">
    <property type="entry name" value="LITHOSTATHINE"/>
    <property type="match status" value="1"/>
</dbReference>
<gene>
    <name evidence="2" type="ORF">OTU49_016855</name>
</gene>
<feature type="non-terminal residue" evidence="2">
    <location>
        <position position="1"/>
    </location>
</feature>
<dbReference type="SMART" id="SM00034">
    <property type="entry name" value="CLECT"/>
    <property type="match status" value="1"/>
</dbReference>
<reference evidence="2 3" key="1">
    <citation type="journal article" date="2024" name="BMC Genomics">
        <title>Genome assembly of redclaw crayfish (Cherax quadricarinatus) provides insights into its immune adaptation and hypoxia tolerance.</title>
        <authorList>
            <person name="Liu Z."/>
            <person name="Zheng J."/>
            <person name="Li H."/>
            <person name="Fang K."/>
            <person name="Wang S."/>
            <person name="He J."/>
            <person name="Zhou D."/>
            <person name="Weng S."/>
            <person name="Chi M."/>
            <person name="Gu Z."/>
            <person name="He J."/>
            <person name="Li F."/>
            <person name="Wang M."/>
        </authorList>
    </citation>
    <scope>NUCLEOTIDE SEQUENCE [LARGE SCALE GENOMIC DNA]</scope>
    <source>
        <strain evidence="2">ZL_2023a</strain>
    </source>
</reference>
<evidence type="ECO:0000259" key="1">
    <source>
        <dbReference type="PROSITE" id="PS50041"/>
    </source>
</evidence>
<dbReference type="InterPro" id="IPR016186">
    <property type="entry name" value="C-type_lectin-like/link_sf"/>
</dbReference>
<dbReference type="PROSITE" id="PS50041">
    <property type="entry name" value="C_TYPE_LECTIN_2"/>
    <property type="match status" value="1"/>
</dbReference>
<feature type="domain" description="C-type lectin" evidence="1">
    <location>
        <begin position="179"/>
        <end position="298"/>
    </location>
</feature>
<organism evidence="2 3">
    <name type="scientific">Cherax quadricarinatus</name>
    <name type="common">Australian red claw crayfish</name>
    <dbReference type="NCBI Taxonomy" id="27406"/>
    <lineage>
        <taxon>Eukaryota</taxon>
        <taxon>Metazoa</taxon>
        <taxon>Ecdysozoa</taxon>
        <taxon>Arthropoda</taxon>
        <taxon>Crustacea</taxon>
        <taxon>Multicrustacea</taxon>
        <taxon>Malacostraca</taxon>
        <taxon>Eumalacostraca</taxon>
        <taxon>Eucarida</taxon>
        <taxon>Decapoda</taxon>
        <taxon>Pleocyemata</taxon>
        <taxon>Astacidea</taxon>
        <taxon>Parastacoidea</taxon>
        <taxon>Parastacidae</taxon>
        <taxon>Cherax</taxon>
    </lineage>
</organism>
<comment type="caution">
    <text evidence="2">The sequence shown here is derived from an EMBL/GenBank/DDBJ whole genome shotgun (WGS) entry which is preliminary data.</text>
</comment>
<accession>A0AAW0Y464</accession>
<dbReference type="Gene3D" id="3.10.100.10">
    <property type="entry name" value="Mannose-Binding Protein A, subunit A"/>
    <property type="match status" value="1"/>
</dbReference>
<dbReference type="InterPro" id="IPR001304">
    <property type="entry name" value="C-type_lectin-like"/>
</dbReference>
<evidence type="ECO:0000313" key="2">
    <source>
        <dbReference type="EMBL" id="KAK8746851.1"/>
    </source>
</evidence>
<name>A0AAW0Y464_CHEQU</name>
<dbReference type="PANTHER" id="PTHR22801:SF63">
    <property type="entry name" value="C-TYPE LECTIN DOMAIN-CONTAINING PROTEIN"/>
    <property type="match status" value="1"/>
</dbReference>
<evidence type="ECO:0000313" key="3">
    <source>
        <dbReference type="Proteomes" id="UP001445076"/>
    </source>
</evidence>
<dbReference type="Proteomes" id="UP001445076">
    <property type="component" value="Unassembled WGS sequence"/>
</dbReference>